<name>A0A501WHZ4_9GAMM</name>
<feature type="transmembrane region" description="Helical" evidence="6">
    <location>
        <begin position="147"/>
        <end position="166"/>
    </location>
</feature>
<dbReference type="RefSeq" id="WP_140590538.1">
    <property type="nucleotide sequence ID" value="NZ_VFRR01000039.1"/>
</dbReference>
<dbReference type="OrthoDB" id="9804865at2"/>
<feature type="domain" description="EamA" evidence="7">
    <location>
        <begin position="145"/>
        <end position="276"/>
    </location>
</feature>
<feature type="transmembrane region" description="Helical" evidence="6">
    <location>
        <begin position="94"/>
        <end position="112"/>
    </location>
</feature>
<keyword evidence="5 6" id="KW-0472">Membrane</keyword>
<evidence type="ECO:0000256" key="3">
    <source>
        <dbReference type="ARBA" id="ARBA00022692"/>
    </source>
</evidence>
<dbReference type="PANTHER" id="PTHR42920:SF5">
    <property type="entry name" value="EAMA DOMAIN-CONTAINING PROTEIN"/>
    <property type="match status" value="1"/>
</dbReference>
<feature type="transmembrane region" description="Helical" evidence="6">
    <location>
        <begin position="173"/>
        <end position="194"/>
    </location>
</feature>
<accession>A0A501WHZ4</accession>
<feature type="transmembrane region" description="Helical" evidence="6">
    <location>
        <begin position="235"/>
        <end position="255"/>
    </location>
</feature>
<feature type="transmembrane region" description="Helical" evidence="6">
    <location>
        <begin position="65"/>
        <end position="88"/>
    </location>
</feature>
<evidence type="ECO:0000256" key="5">
    <source>
        <dbReference type="ARBA" id="ARBA00023136"/>
    </source>
</evidence>
<evidence type="ECO:0000256" key="6">
    <source>
        <dbReference type="SAM" id="Phobius"/>
    </source>
</evidence>
<keyword evidence="4 6" id="KW-1133">Transmembrane helix</keyword>
<keyword evidence="3 6" id="KW-0812">Transmembrane</keyword>
<dbReference type="Pfam" id="PF00892">
    <property type="entry name" value="EamA"/>
    <property type="match status" value="2"/>
</dbReference>
<feature type="transmembrane region" description="Helical" evidence="6">
    <location>
        <begin position="121"/>
        <end position="141"/>
    </location>
</feature>
<dbReference type="Proteomes" id="UP000315901">
    <property type="component" value="Unassembled WGS sequence"/>
</dbReference>
<sequence>MSISHLFLWLTAAIWGFAFVAQSVGMEALGPYGFNATRFTLAALSMLPLIYFLDGKKQHDKGLTLKAGLIAGSVLFAGATLQQIGLLYTTAANAGFITTTYMLIVPIAGLFLRHHIERQTWVGIILALVGLYVLTVGPNLTVQKGDAIEFLGAFFWAAHVLIVGHYSTKVPIVTFSVIQLVVVACGSWIMALAFETVSWEAIEVSWVAIAYAGIASSAIAYTLQTLGQKQVAPSSAALILSTEAVFAAIGGWWLMDETLSSRELAGCGLIFVGMMISQWPKRKRATSDKEDLLQAPSA</sequence>
<dbReference type="InterPro" id="IPR000620">
    <property type="entry name" value="EamA_dom"/>
</dbReference>
<dbReference type="SUPFAM" id="SSF103481">
    <property type="entry name" value="Multidrug resistance efflux transporter EmrE"/>
    <property type="match status" value="2"/>
</dbReference>
<evidence type="ECO:0000313" key="9">
    <source>
        <dbReference type="Proteomes" id="UP000315901"/>
    </source>
</evidence>
<evidence type="ECO:0000256" key="4">
    <source>
        <dbReference type="ARBA" id="ARBA00022989"/>
    </source>
</evidence>
<comment type="subcellular location">
    <subcellularLocation>
        <location evidence="1">Cell membrane</location>
        <topology evidence="1">Multi-pass membrane protein</topology>
    </subcellularLocation>
</comment>
<dbReference type="GO" id="GO:0005886">
    <property type="term" value="C:plasma membrane"/>
    <property type="evidence" value="ECO:0007669"/>
    <property type="project" value="UniProtKB-SubCell"/>
</dbReference>
<evidence type="ECO:0000313" key="8">
    <source>
        <dbReference type="EMBL" id="TPE47734.1"/>
    </source>
</evidence>
<dbReference type="PANTHER" id="PTHR42920">
    <property type="entry name" value="OS03G0707200 PROTEIN-RELATED"/>
    <property type="match status" value="1"/>
</dbReference>
<comment type="caution">
    <text evidence="8">The sequence shown here is derived from an EMBL/GenBank/DDBJ whole genome shotgun (WGS) entry which is preliminary data.</text>
</comment>
<gene>
    <name evidence="8" type="ORF">FJM67_14105</name>
</gene>
<dbReference type="InterPro" id="IPR051258">
    <property type="entry name" value="Diverse_Substrate_Transporter"/>
</dbReference>
<protein>
    <submittedName>
        <fullName evidence="8">DMT family transporter</fullName>
    </submittedName>
</protein>
<keyword evidence="2" id="KW-1003">Cell membrane</keyword>
<reference evidence="8 9" key="1">
    <citation type="submission" date="2019-06" db="EMBL/GenBank/DDBJ databases">
        <title>A novel bacterium of genus Marinomonas, isolated from coastal sand.</title>
        <authorList>
            <person name="Huang H."/>
            <person name="Mo K."/>
            <person name="Hu Y."/>
        </authorList>
    </citation>
    <scope>NUCLEOTIDE SEQUENCE [LARGE SCALE GENOMIC DNA]</scope>
    <source>
        <strain evidence="8 9">HB171799</strain>
    </source>
</reference>
<evidence type="ECO:0000259" key="7">
    <source>
        <dbReference type="Pfam" id="PF00892"/>
    </source>
</evidence>
<feature type="transmembrane region" description="Helical" evidence="6">
    <location>
        <begin position="35"/>
        <end position="53"/>
    </location>
</feature>
<evidence type="ECO:0000256" key="1">
    <source>
        <dbReference type="ARBA" id="ARBA00004651"/>
    </source>
</evidence>
<feature type="domain" description="EamA" evidence="7">
    <location>
        <begin position="5"/>
        <end position="135"/>
    </location>
</feature>
<dbReference type="EMBL" id="VFRR01000039">
    <property type="protein sequence ID" value="TPE47734.1"/>
    <property type="molecule type" value="Genomic_DNA"/>
</dbReference>
<proteinExistence type="predicted"/>
<organism evidence="8 9">
    <name type="scientific">Maribrevibacterium harenarium</name>
    <dbReference type="NCBI Taxonomy" id="2589817"/>
    <lineage>
        <taxon>Bacteria</taxon>
        <taxon>Pseudomonadati</taxon>
        <taxon>Pseudomonadota</taxon>
        <taxon>Gammaproteobacteria</taxon>
        <taxon>Oceanospirillales</taxon>
        <taxon>Oceanospirillaceae</taxon>
        <taxon>Maribrevibacterium</taxon>
    </lineage>
</organism>
<dbReference type="InterPro" id="IPR037185">
    <property type="entry name" value="EmrE-like"/>
</dbReference>
<evidence type="ECO:0000256" key="2">
    <source>
        <dbReference type="ARBA" id="ARBA00022475"/>
    </source>
</evidence>
<dbReference type="AlphaFoldDB" id="A0A501WHZ4"/>
<feature type="transmembrane region" description="Helical" evidence="6">
    <location>
        <begin position="206"/>
        <end position="223"/>
    </location>
</feature>
<keyword evidence="9" id="KW-1185">Reference proteome</keyword>